<dbReference type="PROSITE" id="PS51257">
    <property type="entry name" value="PROKAR_LIPOPROTEIN"/>
    <property type="match status" value="1"/>
</dbReference>
<evidence type="ECO:0000313" key="3">
    <source>
        <dbReference type="Proteomes" id="UP000317369"/>
    </source>
</evidence>
<sequence>MKLTSLLSLLMMVVFFVGCSSLDRHVYESTPTSLKTITVVKKPSGEPIWSYDVPSGYRLVMDFNTDEQVSNKANSHSVIPTQMSWKLIKGDEDDLTGLYMMTHAEESDVVALPGTPIQMVVSLRSASGEEELMRKYEIDSSQEVLTGSGEIESLEKANEDVEGEHNESNDVDFAE</sequence>
<dbReference type="KEGG" id="pcor:KS4_01780"/>
<accession>A0A517YPK2</accession>
<organism evidence="2 3">
    <name type="scientific">Poriferisphaera corsica</name>
    <dbReference type="NCBI Taxonomy" id="2528020"/>
    <lineage>
        <taxon>Bacteria</taxon>
        <taxon>Pseudomonadati</taxon>
        <taxon>Planctomycetota</taxon>
        <taxon>Phycisphaerae</taxon>
        <taxon>Phycisphaerales</taxon>
        <taxon>Phycisphaeraceae</taxon>
        <taxon>Poriferisphaera</taxon>
    </lineage>
</organism>
<dbReference type="RefSeq" id="WP_145073243.1">
    <property type="nucleotide sequence ID" value="NZ_CP036425.1"/>
</dbReference>
<feature type="compositionally biased region" description="Basic and acidic residues" evidence="1">
    <location>
        <begin position="153"/>
        <end position="168"/>
    </location>
</feature>
<dbReference type="Proteomes" id="UP000317369">
    <property type="component" value="Chromosome"/>
</dbReference>
<name>A0A517YPK2_9BACT</name>
<gene>
    <name evidence="2" type="ORF">KS4_01780</name>
</gene>
<proteinExistence type="predicted"/>
<dbReference type="AlphaFoldDB" id="A0A517YPK2"/>
<protein>
    <submittedName>
        <fullName evidence="2">Uncharacterized protein</fullName>
    </submittedName>
</protein>
<reference evidence="2 3" key="1">
    <citation type="submission" date="2019-02" db="EMBL/GenBank/DDBJ databases">
        <title>Deep-cultivation of Planctomycetes and their phenomic and genomic characterization uncovers novel biology.</title>
        <authorList>
            <person name="Wiegand S."/>
            <person name="Jogler M."/>
            <person name="Boedeker C."/>
            <person name="Pinto D."/>
            <person name="Vollmers J."/>
            <person name="Rivas-Marin E."/>
            <person name="Kohn T."/>
            <person name="Peeters S.H."/>
            <person name="Heuer A."/>
            <person name="Rast P."/>
            <person name="Oberbeckmann S."/>
            <person name="Bunk B."/>
            <person name="Jeske O."/>
            <person name="Meyerdierks A."/>
            <person name="Storesund J.E."/>
            <person name="Kallscheuer N."/>
            <person name="Luecker S."/>
            <person name="Lage O.M."/>
            <person name="Pohl T."/>
            <person name="Merkel B.J."/>
            <person name="Hornburger P."/>
            <person name="Mueller R.-W."/>
            <person name="Bruemmer F."/>
            <person name="Labrenz M."/>
            <person name="Spormann A.M."/>
            <person name="Op den Camp H."/>
            <person name="Overmann J."/>
            <person name="Amann R."/>
            <person name="Jetten M.S.M."/>
            <person name="Mascher T."/>
            <person name="Medema M.H."/>
            <person name="Devos D.P."/>
            <person name="Kaster A.-K."/>
            <person name="Ovreas L."/>
            <person name="Rohde M."/>
            <person name="Galperin M.Y."/>
            <person name="Jogler C."/>
        </authorList>
    </citation>
    <scope>NUCLEOTIDE SEQUENCE [LARGE SCALE GENOMIC DNA]</scope>
    <source>
        <strain evidence="2 3">KS4</strain>
    </source>
</reference>
<dbReference type="OrthoDB" id="9982787at2"/>
<dbReference type="EMBL" id="CP036425">
    <property type="protein sequence ID" value="QDU32149.1"/>
    <property type="molecule type" value="Genomic_DNA"/>
</dbReference>
<evidence type="ECO:0000313" key="2">
    <source>
        <dbReference type="EMBL" id="QDU32149.1"/>
    </source>
</evidence>
<keyword evidence="3" id="KW-1185">Reference proteome</keyword>
<evidence type="ECO:0000256" key="1">
    <source>
        <dbReference type="SAM" id="MobiDB-lite"/>
    </source>
</evidence>
<feature type="region of interest" description="Disordered" evidence="1">
    <location>
        <begin position="139"/>
        <end position="175"/>
    </location>
</feature>